<organism evidence="1 2">
    <name type="scientific">Edwardsiella tarda ATCC 23685</name>
    <dbReference type="NCBI Taxonomy" id="500638"/>
    <lineage>
        <taxon>Bacteria</taxon>
        <taxon>Pseudomonadati</taxon>
        <taxon>Pseudomonadota</taxon>
        <taxon>Gammaproteobacteria</taxon>
        <taxon>Enterobacterales</taxon>
        <taxon>Hafniaceae</taxon>
        <taxon>Edwardsiella</taxon>
    </lineage>
</organism>
<dbReference type="Proteomes" id="UP000003692">
    <property type="component" value="Unassembled WGS sequence"/>
</dbReference>
<evidence type="ECO:0000313" key="2">
    <source>
        <dbReference type="Proteomes" id="UP000003692"/>
    </source>
</evidence>
<reference evidence="1 2" key="1">
    <citation type="submission" date="2010-02" db="EMBL/GenBank/DDBJ databases">
        <authorList>
            <person name="Weinstock G."/>
            <person name="Sodergren E."/>
            <person name="Clifton S."/>
            <person name="Fulton L."/>
            <person name="Fulton B."/>
            <person name="Courtney L."/>
            <person name="Fronick C."/>
            <person name="Harrison M."/>
            <person name="Strong C."/>
            <person name="Farmer C."/>
            <person name="Delahaunty K."/>
            <person name="Markovic C."/>
            <person name="Hall O."/>
            <person name="Minx P."/>
            <person name="Tomlinson C."/>
            <person name="Mitreva M."/>
            <person name="Nelson J."/>
            <person name="Hou S."/>
            <person name="Wollam A."/>
            <person name="Pepin K.H."/>
            <person name="Johnson M."/>
            <person name="Bhonagiri V."/>
            <person name="Zhang X."/>
            <person name="Suruliraj S."/>
            <person name="Warren W."/>
            <person name="Chinwalla A."/>
            <person name="Mardis E.R."/>
            <person name="Wilson R.K."/>
        </authorList>
    </citation>
    <scope>NUCLEOTIDE SEQUENCE [LARGE SCALE GENOMIC DNA]</scope>
    <source>
        <strain evidence="1 2">ATCC 23685</strain>
    </source>
</reference>
<dbReference type="HOGENOM" id="CLU_3061080_0_0_6"/>
<gene>
    <name evidence="1" type="ORF">EDWATA_00973</name>
</gene>
<comment type="caution">
    <text evidence="1">The sequence shown here is derived from an EMBL/GenBank/DDBJ whole genome shotgun (WGS) entry which is preliminary data.</text>
</comment>
<name>D4F2M3_EDWTA</name>
<protein>
    <submittedName>
        <fullName evidence="1">Uncharacterized protein</fullName>
    </submittedName>
</protein>
<proteinExistence type="predicted"/>
<dbReference type="AlphaFoldDB" id="D4F2M3"/>
<evidence type="ECO:0000313" key="1">
    <source>
        <dbReference type="EMBL" id="EFE23987.1"/>
    </source>
</evidence>
<accession>D4F2M3</accession>
<sequence>MTLNRRRARAIPPFIRSLRVLINAKVCPPGAIWWYSLAIGLCRAPYSAASGGA</sequence>
<dbReference type="EMBL" id="ADGK01000040">
    <property type="protein sequence ID" value="EFE23987.1"/>
    <property type="molecule type" value="Genomic_DNA"/>
</dbReference>